<dbReference type="CDD" id="cd06583">
    <property type="entry name" value="PGRP"/>
    <property type="match status" value="1"/>
</dbReference>
<dbReference type="PANTHER" id="PTHR11022">
    <property type="entry name" value="PEPTIDOGLYCAN RECOGNITION PROTEIN"/>
    <property type="match status" value="1"/>
</dbReference>
<dbReference type="GO" id="GO:0009253">
    <property type="term" value="P:peptidoglycan catabolic process"/>
    <property type="evidence" value="ECO:0007669"/>
    <property type="project" value="InterPro"/>
</dbReference>
<feature type="domain" description="N-acetylmuramoyl-L-alanine amidase" evidence="2">
    <location>
        <begin position="31"/>
        <end position="164"/>
    </location>
</feature>
<sequence length="183" mass="20151">MTSPADLESISQRLISLTGMTARKDWGKVAPNPANMDPAAPYTKIAIHHTGTRTYTHTGLESYHINERGFADIGYHFLIGLDGTMYEGRHLKHKGAHIGVENAGAIGIILLGDFHYQWWDDDDDLTTAHIARITKLVLAIRKFFAIKALGGHREFPNQDTVCPGNALLPHVQAMRSKMGLAAP</sequence>
<dbReference type="Pfam" id="PF01510">
    <property type="entry name" value="Amidase_2"/>
    <property type="match status" value="1"/>
</dbReference>
<reference evidence="4 5" key="1">
    <citation type="journal article" date="2021" name="Arch. Microbiol.">
        <title>Harenicola maris gen. nov., sp. nov. isolated from the Sea of Japan shallow sediments.</title>
        <authorList>
            <person name="Romanenko L.A."/>
            <person name="Kurilenko V.V."/>
            <person name="Chernysheva N.Y."/>
            <person name="Tekutyeva L.A."/>
            <person name="Velansky P.V."/>
            <person name="Svetashev V.I."/>
            <person name="Isaeva M.P."/>
        </authorList>
    </citation>
    <scope>NUCLEOTIDE SEQUENCE [LARGE SCALE GENOMIC DNA]</scope>
    <source>
        <strain evidence="4 5">KMM 3653</strain>
    </source>
</reference>
<organism evidence="4 5">
    <name type="scientific">Harenicola maris</name>
    <dbReference type="NCBI Taxonomy" id="2841044"/>
    <lineage>
        <taxon>Bacteria</taxon>
        <taxon>Pseudomonadati</taxon>
        <taxon>Pseudomonadota</taxon>
        <taxon>Alphaproteobacteria</taxon>
        <taxon>Rhodobacterales</taxon>
        <taxon>Paracoccaceae</taxon>
        <taxon>Harenicola</taxon>
    </lineage>
</organism>
<evidence type="ECO:0000259" key="3">
    <source>
        <dbReference type="SMART" id="SM00701"/>
    </source>
</evidence>
<dbReference type="InterPro" id="IPR015510">
    <property type="entry name" value="PGRP"/>
</dbReference>
<protein>
    <submittedName>
        <fullName evidence="4">N-acetylmuramoyl-L-alanine amidase</fullName>
    </submittedName>
</protein>
<dbReference type="Gene3D" id="3.40.80.10">
    <property type="entry name" value="Peptidoglycan recognition protein-like"/>
    <property type="match status" value="1"/>
</dbReference>
<evidence type="ECO:0000256" key="1">
    <source>
        <dbReference type="ARBA" id="ARBA00007553"/>
    </source>
</evidence>
<evidence type="ECO:0000313" key="4">
    <source>
        <dbReference type="EMBL" id="MBT0957307.1"/>
    </source>
</evidence>
<dbReference type="InterPro" id="IPR036505">
    <property type="entry name" value="Amidase/PGRP_sf"/>
</dbReference>
<dbReference type="EMBL" id="JADQAZ010000001">
    <property type="protein sequence ID" value="MBT0957307.1"/>
    <property type="molecule type" value="Genomic_DNA"/>
</dbReference>
<dbReference type="SMART" id="SM00701">
    <property type="entry name" value="PGRP"/>
    <property type="match status" value="1"/>
</dbReference>
<evidence type="ECO:0000313" key="5">
    <source>
        <dbReference type="Proteomes" id="UP001315686"/>
    </source>
</evidence>
<keyword evidence="5" id="KW-1185">Reference proteome</keyword>
<feature type="domain" description="Peptidoglycan recognition protein family" evidence="3">
    <location>
        <begin position="18"/>
        <end position="153"/>
    </location>
</feature>
<dbReference type="GO" id="GO:0008745">
    <property type="term" value="F:N-acetylmuramoyl-L-alanine amidase activity"/>
    <property type="evidence" value="ECO:0007669"/>
    <property type="project" value="InterPro"/>
</dbReference>
<evidence type="ECO:0000259" key="2">
    <source>
        <dbReference type="SMART" id="SM00644"/>
    </source>
</evidence>
<comment type="similarity">
    <text evidence="1">Belongs to the N-acetylmuramoyl-L-alanine amidase 2 family.</text>
</comment>
<dbReference type="SUPFAM" id="SSF55846">
    <property type="entry name" value="N-acetylmuramoyl-L-alanine amidase-like"/>
    <property type="match status" value="1"/>
</dbReference>
<name>A0AAP2CMU3_9RHOB</name>
<dbReference type="SMART" id="SM00644">
    <property type="entry name" value="Ami_2"/>
    <property type="match status" value="1"/>
</dbReference>
<proteinExistence type="inferred from homology"/>
<dbReference type="Proteomes" id="UP001315686">
    <property type="component" value="Unassembled WGS sequence"/>
</dbReference>
<dbReference type="AlphaFoldDB" id="A0AAP2CMU3"/>
<dbReference type="PANTHER" id="PTHR11022:SF41">
    <property type="entry name" value="PEPTIDOGLYCAN-RECOGNITION PROTEIN LC-RELATED"/>
    <property type="match status" value="1"/>
</dbReference>
<dbReference type="RefSeq" id="WP_327793481.1">
    <property type="nucleotide sequence ID" value="NZ_JADQAZ010000001.1"/>
</dbReference>
<comment type="caution">
    <text evidence="4">The sequence shown here is derived from an EMBL/GenBank/DDBJ whole genome shotgun (WGS) entry which is preliminary data.</text>
</comment>
<dbReference type="InterPro" id="IPR006619">
    <property type="entry name" value="PGRP_domain_met/bac"/>
</dbReference>
<dbReference type="InterPro" id="IPR002502">
    <property type="entry name" value="Amidase_domain"/>
</dbReference>
<accession>A0AAP2CMU3</accession>
<dbReference type="GO" id="GO:0008270">
    <property type="term" value="F:zinc ion binding"/>
    <property type="evidence" value="ECO:0007669"/>
    <property type="project" value="InterPro"/>
</dbReference>
<gene>
    <name evidence="4" type="ORF">IV417_07915</name>
</gene>